<reference evidence="4 5" key="1">
    <citation type="submission" date="2019-04" db="EMBL/GenBank/DDBJ databases">
        <title>Aspergillus burnettii sp. nov., novel species from soil in southeast Queensland.</title>
        <authorList>
            <person name="Gilchrist C.L.M."/>
            <person name="Pitt J.I."/>
            <person name="Lange L."/>
            <person name="Lacey H.J."/>
            <person name="Vuong D."/>
            <person name="Midgley D.J."/>
            <person name="Greenfield P."/>
            <person name="Bradbury M."/>
            <person name="Lacey E."/>
            <person name="Busk P.K."/>
            <person name="Pilgaard B."/>
            <person name="Chooi Y.H."/>
            <person name="Piggott A.M."/>
        </authorList>
    </citation>
    <scope>NUCLEOTIDE SEQUENCE [LARGE SCALE GENOMIC DNA]</scope>
    <source>
        <strain evidence="4 5">FRR 5400</strain>
    </source>
</reference>
<evidence type="ECO:0000256" key="2">
    <source>
        <dbReference type="SAM" id="Phobius"/>
    </source>
</evidence>
<accession>A0A8H5ZX49</accession>
<keyword evidence="2" id="KW-0472">Membrane</keyword>
<comment type="similarity">
    <text evidence="1">Belongs to the isochorismatase family.</text>
</comment>
<dbReference type="AlphaFoldDB" id="A0A8H5ZX49"/>
<dbReference type="EMBL" id="SPNV01000262">
    <property type="protein sequence ID" value="KAF5857347.1"/>
    <property type="molecule type" value="Genomic_DNA"/>
</dbReference>
<dbReference type="SUPFAM" id="SSF52499">
    <property type="entry name" value="Isochorismatase-like hydrolases"/>
    <property type="match status" value="1"/>
</dbReference>
<gene>
    <name evidence="4" type="ORF">ETB97_005926</name>
</gene>
<sequence length="70" mass="7868">MANSLEQILSARKINTVVIPGLALSGVVMSTIYRLFDLDYNIYVIKDNVLDQPVEAYCSILRCLVQQAYT</sequence>
<evidence type="ECO:0000256" key="1">
    <source>
        <dbReference type="ARBA" id="ARBA00006336"/>
    </source>
</evidence>
<feature type="domain" description="Isochorismatase-like" evidence="3">
    <location>
        <begin position="3"/>
        <end position="56"/>
    </location>
</feature>
<name>A0A8H5ZX49_PETAA</name>
<dbReference type="Gene3D" id="3.40.50.850">
    <property type="entry name" value="Isochorismatase-like"/>
    <property type="match status" value="1"/>
</dbReference>
<dbReference type="InterPro" id="IPR036380">
    <property type="entry name" value="Isochorismatase-like_sf"/>
</dbReference>
<keyword evidence="2" id="KW-0812">Transmembrane</keyword>
<keyword evidence="2" id="KW-1133">Transmembrane helix</keyword>
<feature type="transmembrane region" description="Helical" evidence="2">
    <location>
        <begin position="17"/>
        <end position="36"/>
    </location>
</feature>
<keyword evidence="5" id="KW-1185">Reference proteome</keyword>
<evidence type="ECO:0000259" key="3">
    <source>
        <dbReference type="Pfam" id="PF00857"/>
    </source>
</evidence>
<dbReference type="InterPro" id="IPR000868">
    <property type="entry name" value="Isochorismatase-like_dom"/>
</dbReference>
<dbReference type="Pfam" id="PF00857">
    <property type="entry name" value="Isochorismatase"/>
    <property type="match status" value="1"/>
</dbReference>
<organism evidence="4 5">
    <name type="scientific">Petromyces alliaceus</name>
    <name type="common">Aspergillus alliaceus</name>
    <dbReference type="NCBI Taxonomy" id="209559"/>
    <lineage>
        <taxon>Eukaryota</taxon>
        <taxon>Fungi</taxon>
        <taxon>Dikarya</taxon>
        <taxon>Ascomycota</taxon>
        <taxon>Pezizomycotina</taxon>
        <taxon>Eurotiomycetes</taxon>
        <taxon>Eurotiomycetidae</taxon>
        <taxon>Eurotiales</taxon>
        <taxon>Aspergillaceae</taxon>
        <taxon>Aspergillus</taxon>
        <taxon>Aspergillus subgen. Circumdati</taxon>
    </lineage>
</organism>
<proteinExistence type="inferred from homology"/>
<evidence type="ECO:0000313" key="5">
    <source>
        <dbReference type="Proteomes" id="UP000541154"/>
    </source>
</evidence>
<comment type="caution">
    <text evidence="4">The sequence shown here is derived from an EMBL/GenBank/DDBJ whole genome shotgun (WGS) entry which is preliminary data.</text>
</comment>
<protein>
    <recommendedName>
        <fullName evidence="3">Isochorismatase-like domain-containing protein</fullName>
    </recommendedName>
</protein>
<dbReference type="Proteomes" id="UP000541154">
    <property type="component" value="Unassembled WGS sequence"/>
</dbReference>
<evidence type="ECO:0000313" key="4">
    <source>
        <dbReference type="EMBL" id="KAF5857347.1"/>
    </source>
</evidence>